<proteinExistence type="predicted"/>
<comment type="caution">
    <text evidence="1">The sequence shown here is derived from an EMBL/GenBank/DDBJ whole genome shotgun (WGS) entry which is preliminary data.</text>
</comment>
<protein>
    <recommendedName>
        <fullName evidence="3">DNA-directed RNA polymerase subunit omega</fullName>
    </recommendedName>
</protein>
<organism evidence="1 2">
    <name type="scientific">Nibribacter koreensis</name>
    <dbReference type="NCBI Taxonomy" id="1084519"/>
    <lineage>
        <taxon>Bacteria</taxon>
        <taxon>Pseudomonadati</taxon>
        <taxon>Bacteroidota</taxon>
        <taxon>Cytophagia</taxon>
        <taxon>Cytophagales</taxon>
        <taxon>Hymenobacteraceae</taxon>
        <taxon>Nibribacter</taxon>
    </lineage>
</organism>
<evidence type="ECO:0008006" key="3">
    <source>
        <dbReference type="Google" id="ProtNLM"/>
    </source>
</evidence>
<reference evidence="2" key="1">
    <citation type="journal article" date="2019" name="Int. J. Syst. Evol. Microbiol.">
        <title>The Global Catalogue of Microorganisms (GCM) 10K type strain sequencing project: providing services to taxonomists for standard genome sequencing and annotation.</title>
        <authorList>
            <consortium name="The Broad Institute Genomics Platform"/>
            <consortium name="The Broad Institute Genome Sequencing Center for Infectious Disease"/>
            <person name="Wu L."/>
            <person name="Ma J."/>
        </authorList>
    </citation>
    <scope>NUCLEOTIDE SEQUENCE [LARGE SCALE GENOMIC DNA]</scope>
    <source>
        <strain evidence="2">JCM 17917</strain>
    </source>
</reference>
<gene>
    <name evidence="1" type="ORF">GCM10023183_02210</name>
</gene>
<accession>A0ABP8F639</accession>
<keyword evidence="2" id="KW-1185">Reference proteome</keyword>
<dbReference type="EMBL" id="BAABGX010000001">
    <property type="protein sequence ID" value="GAA4295915.1"/>
    <property type="molecule type" value="Genomic_DNA"/>
</dbReference>
<evidence type="ECO:0000313" key="1">
    <source>
        <dbReference type="EMBL" id="GAA4295915.1"/>
    </source>
</evidence>
<name>A0ABP8F639_9BACT</name>
<dbReference type="Proteomes" id="UP001501844">
    <property type="component" value="Unassembled WGS sequence"/>
</dbReference>
<evidence type="ECO:0000313" key="2">
    <source>
        <dbReference type="Proteomes" id="UP001501844"/>
    </source>
</evidence>
<sequence length="57" mass="6534">MIEVKDEAYKAVTHRFSLNLMGTRLRKLDRILALDEAREVRSKEISDEGTQKTGLSI</sequence>